<evidence type="ECO:0000313" key="1">
    <source>
        <dbReference type="EMBL" id="SDC79223.1"/>
    </source>
</evidence>
<dbReference type="AlphaFoldDB" id="A0A1G6PGE2"/>
<name>A0A1G6PGE2_9ACTN</name>
<protein>
    <recommendedName>
        <fullName evidence="3">RanBP2-type domain-containing protein</fullName>
    </recommendedName>
</protein>
<sequence>MSTTTLETTTLDTTADRPARATWTCPNCRCETTTAKKRCTDCGTSRW</sequence>
<dbReference type="Proteomes" id="UP000199416">
    <property type="component" value="Unassembled WGS sequence"/>
</dbReference>
<keyword evidence="2" id="KW-1185">Reference proteome</keyword>
<evidence type="ECO:0000313" key="2">
    <source>
        <dbReference type="Proteomes" id="UP000199416"/>
    </source>
</evidence>
<organism evidence="1 2">
    <name type="scientific">Geodermatophilus telluris</name>
    <dbReference type="NCBI Taxonomy" id="1190417"/>
    <lineage>
        <taxon>Bacteria</taxon>
        <taxon>Bacillati</taxon>
        <taxon>Actinomycetota</taxon>
        <taxon>Actinomycetes</taxon>
        <taxon>Geodermatophilales</taxon>
        <taxon>Geodermatophilaceae</taxon>
        <taxon>Geodermatophilus</taxon>
    </lineage>
</organism>
<evidence type="ECO:0008006" key="3">
    <source>
        <dbReference type="Google" id="ProtNLM"/>
    </source>
</evidence>
<accession>A0A1G6PGE2</accession>
<dbReference type="STRING" id="1190417.SAMN05660690_2570"/>
<dbReference type="EMBL" id="FMZF01000003">
    <property type="protein sequence ID" value="SDC79223.1"/>
    <property type="molecule type" value="Genomic_DNA"/>
</dbReference>
<dbReference type="RefSeq" id="WP_175471715.1">
    <property type="nucleotide sequence ID" value="NZ_FMZF01000003.1"/>
</dbReference>
<proteinExistence type="predicted"/>
<reference evidence="2" key="1">
    <citation type="submission" date="2016-10" db="EMBL/GenBank/DDBJ databases">
        <authorList>
            <person name="Varghese N."/>
            <person name="Submissions S."/>
        </authorList>
    </citation>
    <scope>NUCLEOTIDE SEQUENCE [LARGE SCALE GENOMIC DNA]</scope>
    <source>
        <strain evidence="2">DSM 45421</strain>
    </source>
</reference>
<gene>
    <name evidence="1" type="ORF">SAMN05660690_2570</name>
</gene>